<dbReference type="Proteomes" id="UP001562357">
    <property type="component" value="Unassembled WGS sequence"/>
</dbReference>
<protein>
    <submittedName>
        <fullName evidence="1">Uncharacterized protein</fullName>
    </submittedName>
</protein>
<gene>
    <name evidence="1" type="primary">g5870</name>
    <name evidence="1" type="ORF">EsDP_00005870</name>
</gene>
<name>A0ABQ0CW06_9HYPO</name>
<reference evidence="2" key="1">
    <citation type="submission" date="2024-06" db="EMBL/GenBank/DDBJ databases">
        <title>Draft Genome Sequences of Epichloe bromicola Strains Isolated from Elymus ciliaris.</title>
        <authorList>
            <consortium name="Epichloe bromicola genome sequencing consortium"/>
            <person name="Miura A."/>
            <person name="Imano S."/>
            <person name="Ashida A."/>
            <person name="Sato I."/>
            <person name="Chiba S."/>
            <person name="Tanaka A."/>
            <person name="Camagna M."/>
            <person name="Takemoto D."/>
        </authorList>
    </citation>
    <scope>NUCLEOTIDE SEQUENCE [LARGE SCALE GENOMIC DNA]</scope>
    <source>
        <strain evidence="2">DP</strain>
    </source>
</reference>
<proteinExistence type="predicted"/>
<evidence type="ECO:0000313" key="1">
    <source>
        <dbReference type="EMBL" id="GAB0137613.1"/>
    </source>
</evidence>
<organism evidence="1 2">
    <name type="scientific">Epichloe bromicola</name>
    <dbReference type="NCBI Taxonomy" id="79588"/>
    <lineage>
        <taxon>Eukaryota</taxon>
        <taxon>Fungi</taxon>
        <taxon>Dikarya</taxon>
        <taxon>Ascomycota</taxon>
        <taxon>Pezizomycotina</taxon>
        <taxon>Sordariomycetes</taxon>
        <taxon>Hypocreomycetidae</taxon>
        <taxon>Hypocreales</taxon>
        <taxon>Clavicipitaceae</taxon>
        <taxon>Epichloe</taxon>
    </lineage>
</organism>
<sequence>MDVSNTDAATPSLYMLELSVHGNDVVYAFLYNGLRFSVTITAEDLEGERDHLHHFSNLREDLDDPGNMFVYDEWVLGALDGFIRQVPPNPAAGSVKVITLLANFSLLIFASKLVSNDGHLCAVQ</sequence>
<accession>A0ABQ0CW06</accession>
<dbReference type="EMBL" id="BAAFGZ010000297">
    <property type="protein sequence ID" value="GAB0137613.1"/>
    <property type="molecule type" value="Genomic_DNA"/>
</dbReference>
<comment type="caution">
    <text evidence="1">The sequence shown here is derived from an EMBL/GenBank/DDBJ whole genome shotgun (WGS) entry which is preliminary data.</text>
</comment>
<keyword evidence="2" id="KW-1185">Reference proteome</keyword>
<evidence type="ECO:0000313" key="2">
    <source>
        <dbReference type="Proteomes" id="UP001562357"/>
    </source>
</evidence>